<dbReference type="AlphaFoldDB" id="A0AA41WFN9"/>
<gene>
    <name evidence="1" type="ORF">NJF43_07760</name>
</gene>
<accession>A0AA41WFN9</accession>
<reference evidence="1" key="1">
    <citation type="submission" date="2022-06" db="EMBL/GenBank/DDBJ databases">
        <title>Detection of beta-lactamases in bacteria of animal origin.</title>
        <authorList>
            <person name="Mlynarcik P."/>
            <person name="Zdarska V."/>
            <person name="Chudobova H."/>
            <person name="Prochazkova P."/>
            <person name="Hricova K."/>
            <person name="Mezerova K."/>
            <person name="Bardon J."/>
            <person name="Dolejska M."/>
            <person name="Sukkar I."/>
            <person name="Kolar M."/>
        </authorList>
    </citation>
    <scope>NUCLEOTIDE SEQUENCE</scope>
    <source>
        <strain evidence="1">S 300-3</strain>
    </source>
</reference>
<evidence type="ECO:0000313" key="2">
    <source>
        <dbReference type="Proteomes" id="UP001165292"/>
    </source>
</evidence>
<proteinExistence type="predicted"/>
<evidence type="ECO:0000313" key="1">
    <source>
        <dbReference type="EMBL" id="MCO7544649.1"/>
    </source>
</evidence>
<dbReference type="Proteomes" id="UP001165292">
    <property type="component" value="Unassembled WGS sequence"/>
</dbReference>
<sequence>MTEETVLTRDELAYINRLVNRAGPDAAASRTGFRIDGGPQPNELLVRLASQTELSLQAKFPDFTMSFPLQLKEDEFHNLDLQLAPPLIYEEHGSVTRAWRLQLEEPLALLTSDGSESSLSVQELSSHGLLVNAGKHRKPPKHFHLCLALPDDAPLEIEASRVREMKGGLAAYEVEFAKEQDAERIRAFLYQQHQRLHPELQPELPVDLV</sequence>
<name>A0AA41WFN9_9GAMM</name>
<dbReference type="RefSeq" id="WP_014853854.1">
    <property type="nucleotide sequence ID" value="NZ_DALYPK010000001.1"/>
</dbReference>
<organism evidence="1 2">
    <name type="scientific">Stutzerimonas nitrititolerans</name>
    <dbReference type="NCBI Taxonomy" id="2482751"/>
    <lineage>
        <taxon>Bacteria</taxon>
        <taxon>Pseudomonadati</taxon>
        <taxon>Pseudomonadota</taxon>
        <taxon>Gammaproteobacteria</taxon>
        <taxon>Pseudomonadales</taxon>
        <taxon>Pseudomonadaceae</taxon>
        <taxon>Stutzerimonas</taxon>
    </lineage>
</organism>
<dbReference type="EMBL" id="JAMYBS010000006">
    <property type="protein sequence ID" value="MCO7544649.1"/>
    <property type="molecule type" value="Genomic_DNA"/>
</dbReference>
<comment type="caution">
    <text evidence="1">The sequence shown here is derived from an EMBL/GenBank/DDBJ whole genome shotgun (WGS) entry which is preliminary data.</text>
</comment>
<protein>
    <submittedName>
        <fullName evidence="1">PilZ domain-containing protein</fullName>
    </submittedName>
</protein>